<evidence type="ECO:0000313" key="7">
    <source>
        <dbReference type="Proteomes" id="UP001652741"/>
    </source>
</evidence>
<keyword evidence="3" id="KW-0202">Cytokine</keyword>
<dbReference type="RefSeq" id="XP_014026898.2">
    <property type="nucleotide sequence ID" value="XM_014171423.2"/>
</dbReference>
<dbReference type="GO" id="GO:0005615">
    <property type="term" value="C:extracellular space"/>
    <property type="evidence" value="ECO:0007669"/>
    <property type="project" value="UniProtKB-KW"/>
</dbReference>
<keyword evidence="5" id="KW-0812">Transmembrane</keyword>
<comment type="subcellular location">
    <subcellularLocation>
        <location evidence="1">Membrane</location>
    </subcellularLocation>
</comment>
<dbReference type="GO" id="GO:0016020">
    <property type="term" value="C:membrane"/>
    <property type="evidence" value="ECO:0007669"/>
    <property type="project" value="UniProtKB-SubCell"/>
</dbReference>
<dbReference type="InterPro" id="IPR006052">
    <property type="entry name" value="TNF_dom"/>
</dbReference>
<evidence type="ECO:0000256" key="5">
    <source>
        <dbReference type="SAM" id="Phobius"/>
    </source>
</evidence>
<feature type="transmembrane region" description="Helical" evidence="5">
    <location>
        <begin position="39"/>
        <end position="60"/>
    </location>
</feature>
<feature type="domain" description="THD" evidence="6">
    <location>
        <begin position="90"/>
        <end position="256"/>
    </location>
</feature>
<evidence type="ECO:0000313" key="8">
    <source>
        <dbReference type="RefSeq" id="XP_014026898.2"/>
    </source>
</evidence>
<protein>
    <submittedName>
        <fullName evidence="8">Tumor necrosis factor ligand superfamily member 15</fullName>
    </submittedName>
</protein>
<dbReference type="GeneID" id="106585332"/>
<dbReference type="GO" id="GO:0005164">
    <property type="term" value="F:tumor necrosis factor receptor binding"/>
    <property type="evidence" value="ECO:0007669"/>
    <property type="project" value="InterPro"/>
</dbReference>
<evidence type="ECO:0000256" key="2">
    <source>
        <dbReference type="ARBA" id="ARBA00008670"/>
    </source>
</evidence>
<evidence type="ECO:0000259" key="6">
    <source>
        <dbReference type="PROSITE" id="PS50049"/>
    </source>
</evidence>
<evidence type="ECO:0000256" key="3">
    <source>
        <dbReference type="ARBA" id="ARBA00022514"/>
    </source>
</evidence>
<evidence type="ECO:0000256" key="4">
    <source>
        <dbReference type="ARBA" id="ARBA00023136"/>
    </source>
</evidence>
<dbReference type="Gene3D" id="2.60.120.40">
    <property type="match status" value="1"/>
</dbReference>
<keyword evidence="5" id="KW-1133">Transmembrane helix</keyword>
<reference evidence="8" key="1">
    <citation type="submission" date="2025-08" db="UniProtKB">
        <authorList>
            <consortium name="RefSeq"/>
        </authorList>
    </citation>
    <scope>IDENTIFICATION</scope>
</reference>
<dbReference type="InterPro" id="IPR008983">
    <property type="entry name" value="Tumour_necrosis_fac-like_dom"/>
</dbReference>
<dbReference type="Pfam" id="PF00229">
    <property type="entry name" value="TNF"/>
    <property type="match status" value="1"/>
</dbReference>
<dbReference type="PANTHER" id="PTHR11471:SF24">
    <property type="entry name" value="TUMOR NECROSIS FACTOR LIGAND SUPERFAMILY MEMBER 15"/>
    <property type="match status" value="1"/>
</dbReference>
<dbReference type="PROSITE" id="PS50049">
    <property type="entry name" value="THD_2"/>
    <property type="match status" value="1"/>
</dbReference>
<keyword evidence="4 5" id="KW-0472">Membrane</keyword>
<name>A0A1S3PGV5_SALSA</name>
<sequence>MLIMTAVGAEAVCCEIPAESDRSLYARVNRRDKGRPMCLTRFAALVSLLLSCAVLLLNAYHHKAADYQHTSAGGDSMGSVQQQQQIENNLSAHLTAPYSFNHSKMVYLEWEYNLGLAHLSGFKYHDGDLIVLKDGMYMVYLQITFRSPGHFVCNEEDSGFILTQKVILFAKSYQKNRDLLTASDTVDCIPKSNDCQPTDSEGCNEDSGTQYWEKSLCTSGVFKLKAGDRLRVRKGDRYHELMLLQEDRTFFGAHLI</sequence>
<dbReference type="AlphaFoldDB" id="A0A1S3PGV5"/>
<dbReference type="SUPFAM" id="SSF49842">
    <property type="entry name" value="TNF-like"/>
    <property type="match status" value="1"/>
</dbReference>
<keyword evidence="7" id="KW-1185">Reference proteome</keyword>
<dbReference type="SMART" id="SM00207">
    <property type="entry name" value="TNF"/>
    <property type="match status" value="1"/>
</dbReference>
<gene>
    <name evidence="8" type="primary">LOC106585332</name>
</gene>
<dbReference type="PANTHER" id="PTHR11471">
    <property type="entry name" value="TUMOR NECROSIS FACTOR FAMILY MEMBER"/>
    <property type="match status" value="1"/>
</dbReference>
<dbReference type="Proteomes" id="UP001652741">
    <property type="component" value="Chromosome ssa24"/>
</dbReference>
<dbReference type="KEGG" id="sasa:106585332"/>
<dbReference type="InterPro" id="IPR021184">
    <property type="entry name" value="TNF_CS"/>
</dbReference>
<evidence type="ECO:0000256" key="1">
    <source>
        <dbReference type="ARBA" id="ARBA00004370"/>
    </source>
</evidence>
<dbReference type="PROSITE" id="PS00251">
    <property type="entry name" value="THD_1"/>
    <property type="match status" value="1"/>
</dbReference>
<accession>A0A1S3PGV5</accession>
<dbReference type="GO" id="GO:0005125">
    <property type="term" value="F:cytokine activity"/>
    <property type="evidence" value="ECO:0007669"/>
    <property type="project" value="UniProtKB-KW"/>
</dbReference>
<organism evidence="7 8">
    <name type="scientific">Salmo salar</name>
    <name type="common">Atlantic salmon</name>
    <dbReference type="NCBI Taxonomy" id="8030"/>
    <lineage>
        <taxon>Eukaryota</taxon>
        <taxon>Metazoa</taxon>
        <taxon>Chordata</taxon>
        <taxon>Craniata</taxon>
        <taxon>Vertebrata</taxon>
        <taxon>Euteleostomi</taxon>
        <taxon>Actinopterygii</taxon>
        <taxon>Neopterygii</taxon>
        <taxon>Teleostei</taxon>
        <taxon>Protacanthopterygii</taxon>
        <taxon>Salmoniformes</taxon>
        <taxon>Salmonidae</taxon>
        <taxon>Salmoninae</taxon>
        <taxon>Salmo</taxon>
    </lineage>
</organism>
<dbReference type="GO" id="GO:0006955">
    <property type="term" value="P:immune response"/>
    <property type="evidence" value="ECO:0007669"/>
    <property type="project" value="InterPro"/>
</dbReference>
<comment type="similarity">
    <text evidence="2">Belongs to the tumor necrosis factor family.</text>
</comment>
<proteinExistence type="inferred from homology"/>